<dbReference type="InterPro" id="IPR034101">
    <property type="entry name" value="Lsm4"/>
</dbReference>
<keyword evidence="13" id="KW-1185">Reference proteome</keyword>
<dbReference type="CDD" id="cd01723">
    <property type="entry name" value="LSm4"/>
    <property type="match status" value="1"/>
</dbReference>
<evidence type="ECO:0000256" key="7">
    <source>
        <dbReference type="ARBA" id="ARBA00023242"/>
    </source>
</evidence>
<dbReference type="EMBL" id="JADGKB010000033">
    <property type="protein sequence ID" value="KAJ3257910.1"/>
    <property type="molecule type" value="Genomic_DNA"/>
</dbReference>
<comment type="caution">
    <text evidence="12">The sequence shown here is derived from an EMBL/GenBank/DDBJ whole genome shotgun (WGS) entry which is preliminary data.</text>
</comment>
<evidence type="ECO:0000256" key="10">
    <source>
        <dbReference type="SAM" id="MobiDB-lite"/>
    </source>
</evidence>
<dbReference type="GO" id="GO:0005681">
    <property type="term" value="C:spliceosomal complex"/>
    <property type="evidence" value="ECO:0007669"/>
    <property type="project" value="UniProtKB-UniRule"/>
</dbReference>
<dbReference type="SUPFAM" id="SSF50182">
    <property type="entry name" value="Sm-like ribonucleoproteins"/>
    <property type="match status" value="1"/>
</dbReference>
<evidence type="ECO:0000256" key="1">
    <source>
        <dbReference type="ARBA" id="ARBA00004123"/>
    </source>
</evidence>
<dbReference type="Gene3D" id="2.30.30.100">
    <property type="match status" value="1"/>
</dbReference>
<proteinExistence type="inferred from homology"/>
<dbReference type="Proteomes" id="UP001210925">
    <property type="component" value="Unassembled WGS sequence"/>
</dbReference>
<feature type="domain" description="Sm" evidence="11">
    <location>
        <begin position="2"/>
        <end position="75"/>
    </location>
</feature>
<keyword evidence="3 9" id="KW-0507">mRNA processing</keyword>
<evidence type="ECO:0000256" key="4">
    <source>
        <dbReference type="ARBA" id="ARBA00022728"/>
    </source>
</evidence>
<dbReference type="InterPro" id="IPR047575">
    <property type="entry name" value="Sm"/>
</dbReference>
<dbReference type="InterPro" id="IPR001163">
    <property type="entry name" value="Sm_dom_euk/arc"/>
</dbReference>
<dbReference type="SMART" id="SM00651">
    <property type="entry name" value="Sm"/>
    <property type="match status" value="1"/>
</dbReference>
<sequence length="121" mass="13800">MLPLSLLNAALASTVLVELKNGDSYNGHLITCDAWMNIILKEVIFTSKDGDKFQKIPEIYIRGNTIKYLRIPDKIVDNVRIEQERAAQQGGFQKRSNDRNQRGKGGRDNRGRGDRNNKKRD</sequence>
<evidence type="ECO:0000313" key="13">
    <source>
        <dbReference type="Proteomes" id="UP001210925"/>
    </source>
</evidence>
<dbReference type="PROSITE" id="PS52002">
    <property type="entry name" value="SM"/>
    <property type="match status" value="1"/>
</dbReference>
<dbReference type="PANTHER" id="PTHR23338">
    <property type="entry name" value="SMALL NUCLEAR RIBONUCLEOPROTEIN SM"/>
    <property type="match status" value="1"/>
</dbReference>
<evidence type="ECO:0000256" key="6">
    <source>
        <dbReference type="ARBA" id="ARBA00023187"/>
    </source>
</evidence>
<dbReference type="GO" id="GO:0000956">
    <property type="term" value="P:nuclear-transcribed mRNA catabolic process"/>
    <property type="evidence" value="ECO:0007669"/>
    <property type="project" value="UniProtKB-UniRule"/>
</dbReference>
<comment type="similarity">
    <text evidence="2 9">Belongs to the snRNP Sm proteins family.</text>
</comment>
<organism evidence="12 13">
    <name type="scientific">Boothiomyces macroporosus</name>
    <dbReference type="NCBI Taxonomy" id="261099"/>
    <lineage>
        <taxon>Eukaryota</taxon>
        <taxon>Fungi</taxon>
        <taxon>Fungi incertae sedis</taxon>
        <taxon>Chytridiomycota</taxon>
        <taxon>Chytridiomycota incertae sedis</taxon>
        <taxon>Chytridiomycetes</taxon>
        <taxon>Rhizophydiales</taxon>
        <taxon>Terramycetaceae</taxon>
        <taxon>Boothiomyces</taxon>
    </lineage>
</organism>
<evidence type="ECO:0000256" key="5">
    <source>
        <dbReference type="ARBA" id="ARBA00022884"/>
    </source>
</evidence>
<evidence type="ECO:0000256" key="9">
    <source>
        <dbReference type="RuleBase" id="RU365049"/>
    </source>
</evidence>
<dbReference type="AlphaFoldDB" id="A0AAD5UH19"/>
<evidence type="ECO:0000256" key="8">
    <source>
        <dbReference type="ARBA" id="ARBA00023274"/>
    </source>
</evidence>
<keyword evidence="6 9" id="KW-0508">mRNA splicing</keyword>
<gene>
    <name evidence="9 12" type="primary">LSM4</name>
    <name evidence="12" type="ORF">HK103_004201</name>
</gene>
<reference evidence="12" key="1">
    <citation type="submission" date="2020-05" db="EMBL/GenBank/DDBJ databases">
        <title>Phylogenomic resolution of chytrid fungi.</title>
        <authorList>
            <person name="Stajich J.E."/>
            <person name="Amses K."/>
            <person name="Simmons R."/>
            <person name="Seto K."/>
            <person name="Myers J."/>
            <person name="Bonds A."/>
            <person name="Quandt C.A."/>
            <person name="Barry K."/>
            <person name="Liu P."/>
            <person name="Grigoriev I."/>
            <person name="Longcore J.E."/>
            <person name="James T.Y."/>
        </authorList>
    </citation>
    <scope>NUCLEOTIDE SEQUENCE</scope>
    <source>
        <strain evidence="12">PLAUS21</strain>
    </source>
</reference>
<dbReference type="Pfam" id="PF01423">
    <property type="entry name" value="LSM"/>
    <property type="match status" value="1"/>
</dbReference>
<comment type="subcellular location">
    <subcellularLocation>
        <location evidence="1 9">Nucleus</location>
    </subcellularLocation>
</comment>
<keyword evidence="5 9" id="KW-0694">RNA-binding</keyword>
<evidence type="ECO:0000256" key="2">
    <source>
        <dbReference type="ARBA" id="ARBA00006850"/>
    </source>
</evidence>
<feature type="region of interest" description="Disordered" evidence="10">
    <location>
        <begin position="86"/>
        <end position="121"/>
    </location>
</feature>
<comment type="function">
    <text evidence="9">Binds specifically to the 3'-terminal U-tract of U6 snRNA.</text>
</comment>
<keyword evidence="4 9" id="KW-0747">Spliceosome</keyword>
<dbReference type="GO" id="GO:0097525">
    <property type="term" value="C:spliceosomal snRNP complex"/>
    <property type="evidence" value="ECO:0007669"/>
    <property type="project" value="UniProtKB-ARBA"/>
</dbReference>
<protein>
    <recommendedName>
        <fullName evidence="9">LSM complex subunit LSM4</fullName>
    </recommendedName>
</protein>
<dbReference type="InterPro" id="IPR027141">
    <property type="entry name" value="LSm4/Sm_D1/D3"/>
</dbReference>
<comment type="subunit">
    <text evidence="9">LSm subunits form a heteromer with a doughnut shape.</text>
</comment>
<name>A0AAD5UH19_9FUNG</name>
<evidence type="ECO:0000256" key="3">
    <source>
        <dbReference type="ARBA" id="ARBA00022664"/>
    </source>
</evidence>
<evidence type="ECO:0000313" key="12">
    <source>
        <dbReference type="EMBL" id="KAJ3257910.1"/>
    </source>
</evidence>
<keyword evidence="8 9" id="KW-0687">Ribonucleoprotein</keyword>
<dbReference type="InterPro" id="IPR010920">
    <property type="entry name" value="LSM_dom_sf"/>
</dbReference>
<keyword evidence="7 9" id="KW-0539">Nucleus</keyword>
<evidence type="ECO:0000259" key="11">
    <source>
        <dbReference type="PROSITE" id="PS52002"/>
    </source>
</evidence>
<feature type="compositionally biased region" description="Basic and acidic residues" evidence="10">
    <location>
        <begin position="95"/>
        <end position="121"/>
    </location>
</feature>
<accession>A0AAD5UH19</accession>
<dbReference type="GO" id="GO:0003723">
    <property type="term" value="F:RNA binding"/>
    <property type="evidence" value="ECO:0007669"/>
    <property type="project" value="UniProtKB-KW"/>
</dbReference>
<dbReference type="GO" id="GO:0000398">
    <property type="term" value="P:mRNA splicing, via spliceosome"/>
    <property type="evidence" value="ECO:0007669"/>
    <property type="project" value="InterPro"/>
</dbReference>